<comment type="caution">
    <text evidence="2">The sequence shown here is derived from an EMBL/GenBank/DDBJ whole genome shotgun (WGS) entry which is preliminary data.</text>
</comment>
<dbReference type="AlphaFoldDB" id="A0A072R1F2"/>
<feature type="transmembrane region" description="Helical" evidence="1">
    <location>
        <begin position="20"/>
        <end position="40"/>
    </location>
</feature>
<keyword evidence="1" id="KW-0812">Transmembrane</keyword>
<dbReference type="STRING" id="1293911.H710_00939"/>
<keyword evidence="1" id="KW-1133">Transmembrane helix</keyword>
<accession>A0A072R1F2</accession>
<evidence type="ECO:0000256" key="1">
    <source>
        <dbReference type="SAM" id="Phobius"/>
    </source>
</evidence>
<proteinExistence type="predicted"/>
<organism evidence="2 3">
    <name type="scientific">Bartonella bacilliformis Ver097</name>
    <dbReference type="NCBI Taxonomy" id="1293911"/>
    <lineage>
        <taxon>Bacteria</taxon>
        <taxon>Pseudomonadati</taxon>
        <taxon>Pseudomonadota</taxon>
        <taxon>Alphaproteobacteria</taxon>
        <taxon>Hyphomicrobiales</taxon>
        <taxon>Bartonellaceae</taxon>
        <taxon>Bartonella</taxon>
    </lineage>
</organism>
<evidence type="ECO:0000313" key="2">
    <source>
        <dbReference type="EMBL" id="KEG19723.1"/>
    </source>
</evidence>
<reference evidence="2 3" key="1">
    <citation type="submission" date="2013-04" db="EMBL/GenBank/DDBJ databases">
        <title>The Genome Sequence of Bartonella bacilliformis Ver097.</title>
        <authorList>
            <consortium name="The Broad Institute Genomics Platform"/>
            <consortium name="The Broad Institute Genome Sequencing Center for Infectious Disease"/>
            <person name="Feldgarden M."/>
            <person name="Kirby J."/>
            <person name="Birtles R."/>
            <person name="Dasch G."/>
            <person name="Hendrix L."/>
            <person name="Koehler J."/>
            <person name="Walker B."/>
            <person name="Young S.K."/>
            <person name="Zeng Q."/>
            <person name="Gargeya S."/>
            <person name="Fitzgerald M."/>
            <person name="Haas B."/>
            <person name="Abouelleil A."/>
            <person name="Allen A.W."/>
            <person name="Alvarado L."/>
            <person name="Arachchi H.M."/>
            <person name="Berlin A.M."/>
            <person name="Chapman S.B."/>
            <person name="Gainer-Dewar J."/>
            <person name="Goldberg J."/>
            <person name="Griggs A."/>
            <person name="Gujja S."/>
            <person name="Hansen M."/>
            <person name="Howarth C."/>
            <person name="Imamovic A."/>
            <person name="Ireland A."/>
            <person name="Larimer J."/>
            <person name="McCowan C."/>
            <person name="Murphy C."/>
            <person name="Pearson M."/>
            <person name="Poon T.W."/>
            <person name="Priest M."/>
            <person name="Roberts A."/>
            <person name="Saif S."/>
            <person name="Shea T."/>
            <person name="Sisk P."/>
            <person name="Sykes S."/>
            <person name="Wortman J."/>
            <person name="Nusbaum C."/>
            <person name="Birren B."/>
        </authorList>
    </citation>
    <scope>NUCLEOTIDE SEQUENCE [LARGE SCALE GENOMIC DNA]</scope>
    <source>
        <strain evidence="2 3">Ver097</strain>
    </source>
</reference>
<sequence length="170" mass="19319">MNIWLSNKIGVHAANIITSLAFFIMIIIAITIVIGLLGYLNKNRKKRPQRLTICDTVAVDRMRRLVLIRRDNVEHLILIGGTTDMVVESGIINTLNIAHKNNHKLRKDILSTITEIDQHHTFTEKTPFSLKEMESVHNNTSFDHNLNDSAITATIEGRQEPSLFIPTQEK</sequence>
<name>A0A072R1F2_BARBA</name>
<dbReference type="RefSeq" id="WP_041849660.1">
    <property type="nucleotide sequence ID" value="NZ_KL503804.1"/>
</dbReference>
<evidence type="ECO:0000313" key="3">
    <source>
        <dbReference type="Proteomes" id="UP000031740"/>
    </source>
</evidence>
<protein>
    <submittedName>
        <fullName evidence="2">Uncharacterized protein</fullName>
    </submittedName>
</protein>
<dbReference type="PATRIC" id="fig|1293911.3.peg.973"/>
<gene>
    <name evidence="2" type="ORF">H710_00939</name>
</gene>
<dbReference type="EMBL" id="ASIV01000005">
    <property type="protein sequence ID" value="KEG19723.1"/>
    <property type="molecule type" value="Genomic_DNA"/>
</dbReference>
<dbReference type="HOGENOM" id="CLU_1493415_0_0_5"/>
<dbReference type="Proteomes" id="UP000031740">
    <property type="component" value="Unassembled WGS sequence"/>
</dbReference>
<keyword evidence="1" id="KW-0472">Membrane</keyword>